<dbReference type="Gene3D" id="1.20.120.160">
    <property type="entry name" value="HPT domain"/>
    <property type="match status" value="1"/>
</dbReference>
<sequence length="146" mass="14386">MIPDDGTSVRRASIVTDGDLPARLLAFLEDRTTLPGHPVPAGDPAPAVPVDPGLVARLRAAHAEALPGRMAAITGAARAGDARALAADAGALAGSSAQLGDPDVARLSGAIAAQARRGVVAAALVAELTEAAGAVPVPRGGQATRR</sequence>
<dbReference type="Proteomes" id="UP000471126">
    <property type="component" value="Unassembled WGS sequence"/>
</dbReference>
<accession>A0A6P0GGC8</accession>
<organism evidence="1 2">
    <name type="scientific">Geodermatophilus normandii</name>
    <dbReference type="NCBI Taxonomy" id="1137989"/>
    <lineage>
        <taxon>Bacteria</taxon>
        <taxon>Bacillati</taxon>
        <taxon>Actinomycetota</taxon>
        <taxon>Actinomycetes</taxon>
        <taxon>Geodermatophilales</taxon>
        <taxon>Geodermatophilaceae</taxon>
        <taxon>Geodermatophilus</taxon>
    </lineage>
</organism>
<dbReference type="GO" id="GO:0000160">
    <property type="term" value="P:phosphorelay signal transduction system"/>
    <property type="evidence" value="ECO:0007669"/>
    <property type="project" value="InterPro"/>
</dbReference>
<evidence type="ECO:0000313" key="1">
    <source>
        <dbReference type="EMBL" id="NEM06345.1"/>
    </source>
</evidence>
<name>A0A6P0GGC8_9ACTN</name>
<dbReference type="SUPFAM" id="SSF47226">
    <property type="entry name" value="Histidine-containing phosphotransfer domain, HPT domain"/>
    <property type="match status" value="1"/>
</dbReference>
<proteinExistence type="predicted"/>
<dbReference type="EMBL" id="JAAGWE010000015">
    <property type="protein sequence ID" value="NEM06345.1"/>
    <property type="molecule type" value="Genomic_DNA"/>
</dbReference>
<dbReference type="RefSeq" id="WP_163476507.1">
    <property type="nucleotide sequence ID" value="NZ_JAAGWE010000015.1"/>
</dbReference>
<protein>
    <submittedName>
        <fullName evidence="1">Uncharacterized protein</fullName>
    </submittedName>
</protein>
<reference evidence="1 2" key="1">
    <citation type="submission" date="2019-12" db="EMBL/GenBank/DDBJ databases">
        <title>WGS of CPCC 203550 I12A-02606.</title>
        <authorList>
            <person name="Jiang Z."/>
        </authorList>
    </citation>
    <scope>NUCLEOTIDE SEQUENCE [LARGE SCALE GENOMIC DNA]</scope>
    <source>
        <strain evidence="1 2">I12A-02606</strain>
    </source>
</reference>
<dbReference type="InterPro" id="IPR036641">
    <property type="entry name" value="HPT_dom_sf"/>
</dbReference>
<gene>
    <name evidence="1" type="ORF">GCU54_10000</name>
</gene>
<comment type="caution">
    <text evidence="1">The sequence shown here is derived from an EMBL/GenBank/DDBJ whole genome shotgun (WGS) entry which is preliminary data.</text>
</comment>
<dbReference type="AlphaFoldDB" id="A0A6P0GGC8"/>
<evidence type="ECO:0000313" key="2">
    <source>
        <dbReference type="Proteomes" id="UP000471126"/>
    </source>
</evidence>